<sequence length="273" mass="28709">MSDVTAAVAEYAAATGNQFGTVKMTKTSIKLEDGRTRHVVLRHAVSLRGGPHVELVQASPPIGPWAVAPTSSVLSYTVPDLARTPKSTKLARAGFRKIASNEDVSFWRGIGGLTIRLIESDAVARPGAAGPAPAASDLGPIMSLTLSPCAPDAFVATLSTLLGVAWDMRVFPMPYVFADGTSQVLDIIAYTSVSGPLYLAVETPHHAPLLPRYACSDRVTPIHYGYPTLDVASVERQFVAGGMSLVGRVPGMVGYYETPSGILIEAFNASLAG</sequence>
<dbReference type="Proteomes" id="UP001597260">
    <property type="component" value="Unassembled WGS sequence"/>
</dbReference>
<protein>
    <recommendedName>
        <fullName evidence="3">Glyoxalase-like domain-containing protein</fullName>
    </recommendedName>
</protein>
<evidence type="ECO:0000313" key="2">
    <source>
        <dbReference type="Proteomes" id="UP001597260"/>
    </source>
</evidence>
<organism evidence="1 2">
    <name type="scientific">Micromonospora sonneratiae</name>
    <dbReference type="NCBI Taxonomy" id="1184706"/>
    <lineage>
        <taxon>Bacteria</taxon>
        <taxon>Bacillati</taxon>
        <taxon>Actinomycetota</taxon>
        <taxon>Actinomycetes</taxon>
        <taxon>Micromonosporales</taxon>
        <taxon>Micromonosporaceae</taxon>
        <taxon>Micromonospora</taxon>
    </lineage>
</organism>
<accession>A0ABW3YF90</accession>
<gene>
    <name evidence="1" type="ORF">ACFQ4H_18275</name>
</gene>
<comment type="caution">
    <text evidence="1">The sequence shown here is derived from an EMBL/GenBank/DDBJ whole genome shotgun (WGS) entry which is preliminary data.</text>
</comment>
<dbReference type="RefSeq" id="WP_377572196.1">
    <property type="nucleotide sequence ID" value="NZ_JBHTMP010000027.1"/>
</dbReference>
<evidence type="ECO:0008006" key="3">
    <source>
        <dbReference type="Google" id="ProtNLM"/>
    </source>
</evidence>
<dbReference type="EMBL" id="JBHTMP010000027">
    <property type="protein sequence ID" value="MFD1323041.1"/>
    <property type="molecule type" value="Genomic_DNA"/>
</dbReference>
<proteinExistence type="predicted"/>
<reference evidence="2" key="1">
    <citation type="journal article" date="2019" name="Int. J. Syst. Evol. Microbiol.">
        <title>The Global Catalogue of Microorganisms (GCM) 10K type strain sequencing project: providing services to taxonomists for standard genome sequencing and annotation.</title>
        <authorList>
            <consortium name="The Broad Institute Genomics Platform"/>
            <consortium name="The Broad Institute Genome Sequencing Center for Infectious Disease"/>
            <person name="Wu L."/>
            <person name="Ma J."/>
        </authorList>
    </citation>
    <scope>NUCLEOTIDE SEQUENCE [LARGE SCALE GENOMIC DNA]</scope>
    <source>
        <strain evidence="2">JCM 31037</strain>
    </source>
</reference>
<evidence type="ECO:0000313" key="1">
    <source>
        <dbReference type="EMBL" id="MFD1323041.1"/>
    </source>
</evidence>
<keyword evidence="2" id="KW-1185">Reference proteome</keyword>
<name>A0ABW3YF90_9ACTN</name>